<dbReference type="InterPro" id="IPR033121">
    <property type="entry name" value="PEPTIDASE_A1"/>
</dbReference>
<keyword evidence="7" id="KW-1185">Reference proteome</keyword>
<dbReference type="Gene3D" id="2.40.70.10">
    <property type="entry name" value="Acid Proteases"/>
    <property type="match status" value="2"/>
</dbReference>
<dbReference type="PRINTS" id="PR00792">
    <property type="entry name" value="PEPSIN"/>
</dbReference>
<feature type="region of interest" description="Disordered" evidence="2">
    <location>
        <begin position="463"/>
        <end position="492"/>
    </location>
</feature>
<feature type="transmembrane region" description="Helical" evidence="3">
    <location>
        <begin position="429"/>
        <end position="453"/>
    </location>
</feature>
<evidence type="ECO:0000256" key="1">
    <source>
        <dbReference type="ARBA" id="ARBA00007447"/>
    </source>
</evidence>
<feature type="signal peptide" evidence="4">
    <location>
        <begin position="1"/>
        <end position="28"/>
    </location>
</feature>
<dbReference type="SUPFAM" id="SSF50630">
    <property type="entry name" value="Acid proteases"/>
    <property type="match status" value="1"/>
</dbReference>
<dbReference type="PANTHER" id="PTHR47966:SF51">
    <property type="entry name" value="BETA-SITE APP-CLEAVING ENZYME, ISOFORM A-RELATED"/>
    <property type="match status" value="1"/>
</dbReference>
<dbReference type="EMBL" id="JAACFV010000065">
    <property type="protein sequence ID" value="KAF7507689.1"/>
    <property type="molecule type" value="Genomic_DNA"/>
</dbReference>
<dbReference type="Proteomes" id="UP000606974">
    <property type="component" value="Unassembled WGS sequence"/>
</dbReference>
<dbReference type="InterPro" id="IPR001461">
    <property type="entry name" value="Aspartic_peptidase_A1"/>
</dbReference>
<comment type="similarity">
    <text evidence="1">Belongs to the peptidase A1 family.</text>
</comment>
<accession>A0A8H7AGJ3</accession>
<name>A0A8H7AGJ3_9EURO</name>
<organism evidence="6 7">
    <name type="scientific">Endocarpon pusillum</name>
    <dbReference type="NCBI Taxonomy" id="364733"/>
    <lineage>
        <taxon>Eukaryota</taxon>
        <taxon>Fungi</taxon>
        <taxon>Dikarya</taxon>
        <taxon>Ascomycota</taxon>
        <taxon>Pezizomycotina</taxon>
        <taxon>Eurotiomycetes</taxon>
        <taxon>Chaetothyriomycetidae</taxon>
        <taxon>Verrucariales</taxon>
        <taxon>Verrucariaceae</taxon>
        <taxon>Endocarpon</taxon>
    </lineage>
</organism>
<dbReference type="AlphaFoldDB" id="A0A8H7AGJ3"/>
<keyword evidence="4" id="KW-0732">Signal</keyword>
<dbReference type="OrthoDB" id="4074350at2759"/>
<dbReference type="GO" id="GO:0006508">
    <property type="term" value="P:proteolysis"/>
    <property type="evidence" value="ECO:0007669"/>
    <property type="project" value="InterPro"/>
</dbReference>
<evidence type="ECO:0000313" key="7">
    <source>
        <dbReference type="Proteomes" id="UP000606974"/>
    </source>
</evidence>
<evidence type="ECO:0000256" key="3">
    <source>
        <dbReference type="SAM" id="Phobius"/>
    </source>
</evidence>
<protein>
    <recommendedName>
        <fullName evidence="5">Peptidase A1 domain-containing protein</fullName>
    </recommendedName>
</protein>
<gene>
    <name evidence="6" type="ORF">GJ744_010242</name>
</gene>
<reference evidence="6" key="1">
    <citation type="submission" date="2020-02" db="EMBL/GenBank/DDBJ databases">
        <authorList>
            <person name="Palmer J.M."/>
        </authorList>
    </citation>
    <scope>NUCLEOTIDE SEQUENCE</scope>
    <source>
        <strain evidence="6">EPUS1.4</strain>
        <tissue evidence="6">Thallus</tissue>
    </source>
</reference>
<evidence type="ECO:0000256" key="2">
    <source>
        <dbReference type="SAM" id="MobiDB-lite"/>
    </source>
</evidence>
<dbReference type="GO" id="GO:0000324">
    <property type="term" value="C:fungal-type vacuole"/>
    <property type="evidence" value="ECO:0007669"/>
    <property type="project" value="TreeGrafter"/>
</dbReference>
<dbReference type="InterPro" id="IPR021109">
    <property type="entry name" value="Peptidase_aspartic_dom_sf"/>
</dbReference>
<feature type="domain" description="Peptidase A1" evidence="5">
    <location>
        <begin position="52"/>
        <end position="386"/>
    </location>
</feature>
<feature type="compositionally biased region" description="Basic and acidic residues" evidence="2">
    <location>
        <begin position="471"/>
        <end position="484"/>
    </location>
</feature>
<proteinExistence type="inferred from homology"/>
<dbReference type="PROSITE" id="PS51767">
    <property type="entry name" value="PEPTIDASE_A1"/>
    <property type="match status" value="1"/>
</dbReference>
<dbReference type="GO" id="GO:0004190">
    <property type="term" value="F:aspartic-type endopeptidase activity"/>
    <property type="evidence" value="ECO:0007669"/>
    <property type="project" value="InterPro"/>
</dbReference>
<dbReference type="PANTHER" id="PTHR47966">
    <property type="entry name" value="BETA-SITE APP-CLEAVING ENZYME, ISOFORM A-RELATED"/>
    <property type="match status" value="1"/>
</dbReference>
<sequence>MVASLASFISLFLSLSLSLFPFLNHTLAQDMIPAPVGIPPSTNWDGNDGPWSSFTVQIGSPAQAVRVLPSSSGSSLWAVVDEGCTAQDPTGCSESRGRIFSPNSSSTWVEIGLYQLPMAADIAFGYSGNGRFGFDSLVMSYAGGGGAIVNNSVVAGIATKDFYLGTLGMTPHGTNFTDFNDPKPSILTILRSGGQIASRSWAYTAGAFYTPKKTFGSLLFGGYDTSRFVPNNLTIGLGQDISRDILVGVQAIRNGEVNLLDQGIIAYIDSTIPHIWLPIQVCESFERAFNLTWDSDLELYLVNDTLHSNLLAENPTITFTIGSSVNGGDAVDIKLPYGAFDLTRNGISRYFPLRRAQNETQYALGRTFLQQAYLIVDYDRNNFSVSQAVFPDTGISEHRISILDPSLANETANSASSTSSRGRDKFSTAAIAGIVVGVVVAVLIAVAISVFCFQRQKSHLAKSSQQQQRQQRFEKSELDAKDPEVNPSAELSSEFNKAELAGSTLYARELLGRDAQVEAEGNQMFSQEMPGSAICTAELESPGSGHQRIYHELP</sequence>
<evidence type="ECO:0000256" key="4">
    <source>
        <dbReference type="SAM" id="SignalP"/>
    </source>
</evidence>
<dbReference type="Pfam" id="PF00026">
    <property type="entry name" value="Asp"/>
    <property type="match status" value="1"/>
</dbReference>
<keyword evidence="3" id="KW-0472">Membrane</keyword>
<evidence type="ECO:0000259" key="5">
    <source>
        <dbReference type="PROSITE" id="PS51767"/>
    </source>
</evidence>
<comment type="caution">
    <text evidence="6">The sequence shown here is derived from an EMBL/GenBank/DDBJ whole genome shotgun (WGS) entry which is preliminary data.</text>
</comment>
<keyword evidence="3" id="KW-1133">Transmembrane helix</keyword>
<keyword evidence="3" id="KW-0812">Transmembrane</keyword>
<feature type="chain" id="PRO_5034394771" description="Peptidase A1 domain-containing protein" evidence="4">
    <location>
        <begin position="29"/>
        <end position="554"/>
    </location>
</feature>
<evidence type="ECO:0000313" key="6">
    <source>
        <dbReference type="EMBL" id="KAF7507689.1"/>
    </source>
</evidence>